<protein>
    <submittedName>
        <fullName evidence="1">Uncharacterized protein</fullName>
    </submittedName>
</protein>
<gene>
    <name evidence="1" type="ORF">Plo01_26710</name>
</gene>
<dbReference type="EMBL" id="BOOH01000019">
    <property type="protein sequence ID" value="GIH76242.1"/>
    <property type="molecule type" value="Genomic_DNA"/>
</dbReference>
<evidence type="ECO:0000313" key="1">
    <source>
        <dbReference type="EMBL" id="GIH76242.1"/>
    </source>
</evidence>
<evidence type="ECO:0000313" key="2">
    <source>
        <dbReference type="Proteomes" id="UP000616724"/>
    </source>
</evidence>
<dbReference type="RefSeq" id="WP_203890844.1">
    <property type="nucleotide sequence ID" value="NZ_BOOH01000019.1"/>
</dbReference>
<dbReference type="Proteomes" id="UP000616724">
    <property type="component" value="Unassembled WGS sequence"/>
</dbReference>
<accession>A0A8J3RLY9</accession>
<comment type="caution">
    <text evidence="1">The sequence shown here is derived from an EMBL/GenBank/DDBJ whole genome shotgun (WGS) entry which is preliminary data.</text>
</comment>
<proteinExistence type="predicted"/>
<dbReference type="InterPro" id="IPR011009">
    <property type="entry name" value="Kinase-like_dom_sf"/>
</dbReference>
<name>A0A8J3RLY9_9ACTN</name>
<dbReference type="AlphaFoldDB" id="A0A8J3RLY9"/>
<organism evidence="1 2">
    <name type="scientific">Planobispora longispora</name>
    <dbReference type="NCBI Taxonomy" id="28887"/>
    <lineage>
        <taxon>Bacteria</taxon>
        <taxon>Bacillati</taxon>
        <taxon>Actinomycetota</taxon>
        <taxon>Actinomycetes</taxon>
        <taxon>Streptosporangiales</taxon>
        <taxon>Streptosporangiaceae</taxon>
        <taxon>Planobispora</taxon>
    </lineage>
</organism>
<keyword evidence="2" id="KW-1185">Reference proteome</keyword>
<sequence>MRTTLDDGPHPAVESSEALHTLVTQLWQPADGTPTIRATLDRAPAGHRVVERYAIVPDPARARFLVPLTTRASAAASVGRYNGLRPLRTRAARTLLGLGFRSGLAPLLMRRTLVISAPGDLPDASLADHLLTAHLSGILGGPLAAGISVREPDPNLKPILQLFRPDGQPAGFAKIGWNEATRRLVTREARATAAVRHAVPARLPELVHHGSWRGREVVVTAPLPPGVRRHPDPDRPLDPRIPLSIAESTGISTMPLAESGYWRRLAAEAGGMAGETPAAIVAAMRRIEAVHGRTRVRFGRWHGDWTPWNLGWDGQDLWIWDWEHSTAEVPVGFDLLHWRFQVAVAMRDLPLDDGVEAVRAAARAELGEAGVPAGDRGLLAALYLLEMFVRTCRLEQGGGGWHSRVFPEAMLPILREMETMG</sequence>
<reference evidence="1 2" key="1">
    <citation type="submission" date="2021-01" db="EMBL/GenBank/DDBJ databases">
        <title>Whole genome shotgun sequence of Planobispora longispora NBRC 13918.</title>
        <authorList>
            <person name="Komaki H."/>
            <person name="Tamura T."/>
        </authorList>
    </citation>
    <scope>NUCLEOTIDE SEQUENCE [LARGE SCALE GENOMIC DNA]</scope>
    <source>
        <strain evidence="1 2">NBRC 13918</strain>
    </source>
</reference>
<dbReference type="SUPFAM" id="SSF56112">
    <property type="entry name" value="Protein kinase-like (PK-like)"/>
    <property type="match status" value="1"/>
</dbReference>